<dbReference type="KEGG" id="tet:TTHERM_00577070"/>
<dbReference type="RefSeq" id="XP_001009397.2">
    <property type="nucleotide sequence ID" value="XM_001009397.2"/>
</dbReference>
<dbReference type="Gene3D" id="2.60.120.10">
    <property type="entry name" value="Jelly Rolls"/>
    <property type="match status" value="2"/>
</dbReference>
<dbReference type="eggNOG" id="KOG0614">
    <property type="taxonomic scope" value="Eukaryota"/>
</dbReference>
<dbReference type="Pfam" id="PF00027">
    <property type="entry name" value="cNMP_binding"/>
    <property type="match status" value="1"/>
</dbReference>
<gene>
    <name evidence="2" type="ORF">TTHERM_00577070</name>
</gene>
<dbReference type="OrthoDB" id="312042at2759"/>
<dbReference type="AlphaFoldDB" id="Q22UZ6"/>
<dbReference type="SUPFAM" id="SSF51206">
    <property type="entry name" value="cAMP-binding domain-like"/>
    <property type="match status" value="2"/>
</dbReference>
<dbReference type="PROSITE" id="PS50042">
    <property type="entry name" value="CNMP_BINDING_3"/>
    <property type="match status" value="2"/>
</dbReference>
<accession>Q22UZ6</accession>
<keyword evidence="3" id="KW-1185">Reference proteome</keyword>
<dbReference type="SMART" id="SM00100">
    <property type="entry name" value="cNMP"/>
    <property type="match status" value="2"/>
</dbReference>
<dbReference type="CDD" id="cd00038">
    <property type="entry name" value="CAP_ED"/>
    <property type="match status" value="2"/>
</dbReference>
<proteinExistence type="predicted"/>
<reference evidence="3" key="1">
    <citation type="journal article" date="2006" name="PLoS Biol.">
        <title>Macronuclear genome sequence of the ciliate Tetrahymena thermophila, a model eukaryote.</title>
        <authorList>
            <person name="Eisen J.A."/>
            <person name="Coyne R.S."/>
            <person name="Wu M."/>
            <person name="Wu D."/>
            <person name="Thiagarajan M."/>
            <person name="Wortman J.R."/>
            <person name="Badger J.H."/>
            <person name="Ren Q."/>
            <person name="Amedeo P."/>
            <person name="Jones K.M."/>
            <person name="Tallon L.J."/>
            <person name="Delcher A.L."/>
            <person name="Salzberg S.L."/>
            <person name="Silva J.C."/>
            <person name="Haas B.J."/>
            <person name="Majoros W.H."/>
            <person name="Farzad M."/>
            <person name="Carlton J.M."/>
            <person name="Smith R.K. Jr."/>
            <person name="Garg J."/>
            <person name="Pearlman R.E."/>
            <person name="Karrer K.M."/>
            <person name="Sun L."/>
            <person name="Manning G."/>
            <person name="Elde N.C."/>
            <person name="Turkewitz A.P."/>
            <person name="Asai D.J."/>
            <person name="Wilkes D.E."/>
            <person name="Wang Y."/>
            <person name="Cai H."/>
            <person name="Collins K."/>
            <person name="Stewart B.A."/>
            <person name="Lee S.R."/>
            <person name="Wilamowska K."/>
            <person name="Weinberg Z."/>
            <person name="Ruzzo W.L."/>
            <person name="Wloga D."/>
            <person name="Gaertig J."/>
            <person name="Frankel J."/>
            <person name="Tsao C.-C."/>
            <person name="Gorovsky M.A."/>
            <person name="Keeling P.J."/>
            <person name="Waller R.F."/>
            <person name="Patron N.J."/>
            <person name="Cherry J.M."/>
            <person name="Stover N.A."/>
            <person name="Krieger C.J."/>
            <person name="del Toro C."/>
            <person name="Ryder H.F."/>
            <person name="Williamson S.C."/>
            <person name="Barbeau R.A."/>
            <person name="Hamilton E.P."/>
            <person name="Orias E."/>
        </authorList>
    </citation>
    <scope>NUCLEOTIDE SEQUENCE [LARGE SCALE GENOMIC DNA]</scope>
    <source>
        <strain evidence="3">SB210</strain>
    </source>
</reference>
<evidence type="ECO:0000313" key="2">
    <source>
        <dbReference type="EMBL" id="EAR89152.2"/>
    </source>
</evidence>
<dbReference type="InParanoid" id="Q22UZ6"/>
<feature type="domain" description="Cyclic nucleotide-binding" evidence="1">
    <location>
        <begin position="206"/>
        <end position="331"/>
    </location>
</feature>
<dbReference type="InterPro" id="IPR014710">
    <property type="entry name" value="RmlC-like_jellyroll"/>
</dbReference>
<evidence type="ECO:0000259" key="1">
    <source>
        <dbReference type="PROSITE" id="PS50042"/>
    </source>
</evidence>
<dbReference type="InterPro" id="IPR018490">
    <property type="entry name" value="cNMP-bd_dom_sf"/>
</dbReference>
<sequence>MSISPRKPLQINLNFKQKYAEGIHTPNSPYTSTSRSQQQNLTKEEQIKLVLKKSSNERNTQDIILLSQQIENVNFLKQFIGTKSLEFLEMCKYLEVEEYEEGHILFQQGDIGEKFFIILEGQVAVLINVQTKKNGIEQKEIGKLSAGDSFGDLALLFNSIRNATIKLSKKSTFIVLRKEIFQKYIKYKTPPNAHEILKFYDQFVLYPYQLDLPEKIQILSKTEQTNYISNSLIIRQGQLVSSIYFIKKGVVKVNRIVKFRINPTTKQLLPLDYSDPTPQEIQNKQYKDISLEIDEIYEGSVFADYEQFKQIKSTVSIVAYTPCEILQIQREDMVVLPNKMIQDLQNNIKPYPEDYKLRRIYLEGLQWLKYKNVVVEGVCRENVLRKRLQNSVNFFSRSKLQHIPLQPHLVTLEDSFTQDTAQGDVQQIENKFFGQYNQQMNKRRSLQTYQSLQNKGKGKPQFQENKKSGLNISKNEIKKTKDMENDQKNEFAMQAAKNSFYLQDENDFVKFDEELQEIEKEDDQYDKKKILKQLMKQLDPFNRTTLSQKKLPMKNDLKSMGKSFSNLQQNEKDQNKKNKGLAKFSSTYSPKLQTISSEIQSKKYKPQKQILPRITNHIQYIARNEDIICQSNLKLFEKSDYQDEFSPF</sequence>
<dbReference type="InterPro" id="IPR000595">
    <property type="entry name" value="cNMP-bd_dom"/>
</dbReference>
<dbReference type="PANTHER" id="PTHR23011">
    <property type="entry name" value="CYCLIC NUCLEOTIDE-BINDING DOMAIN CONTAINING PROTEIN"/>
    <property type="match status" value="1"/>
</dbReference>
<dbReference type="GeneID" id="7834657"/>
<dbReference type="EMBL" id="GG662798">
    <property type="protein sequence ID" value="EAR89152.2"/>
    <property type="molecule type" value="Genomic_DNA"/>
</dbReference>
<dbReference type="Proteomes" id="UP000009168">
    <property type="component" value="Unassembled WGS sequence"/>
</dbReference>
<name>Q22UZ6_TETTS</name>
<organism evidence="2 3">
    <name type="scientific">Tetrahymena thermophila (strain SB210)</name>
    <dbReference type="NCBI Taxonomy" id="312017"/>
    <lineage>
        <taxon>Eukaryota</taxon>
        <taxon>Sar</taxon>
        <taxon>Alveolata</taxon>
        <taxon>Ciliophora</taxon>
        <taxon>Intramacronucleata</taxon>
        <taxon>Oligohymenophorea</taxon>
        <taxon>Hymenostomatida</taxon>
        <taxon>Tetrahymenina</taxon>
        <taxon>Tetrahymenidae</taxon>
        <taxon>Tetrahymena</taxon>
    </lineage>
</organism>
<evidence type="ECO:0000313" key="3">
    <source>
        <dbReference type="Proteomes" id="UP000009168"/>
    </source>
</evidence>
<protein>
    <submittedName>
        <fullName evidence="2">Cyclic nucleotide-binding domain protein</fullName>
    </submittedName>
</protein>
<dbReference type="HOGENOM" id="CLU_430563_0_0_1"/>
<feature type="domain" description="Cyclic nucleotide-binding" evidence="1">
    <location>
        <begin position="78"/>
        <end position="185"/>
    </location>
</feature>
<dbReference type="PANTHER" id="PTHR23011:SF28">
    <property type="entry name" value="CYCLIC NUCLEOTIDE-BINDING DOMAIN CONTAINING PROTEIN"/>
    <property type="match status" value="1"/>
</dbReference>